<name>A0A2M7EKC6_9BACT</name>
<dbReference type="Proteomes" id="UP000228762">
    <property type="component" value="Unassembled WGS sequence"/>
</dbReference>
<comment type="caution">
    <text evidence="5">The sequence shown here is derived from an EMBL/GenBank/DDBJ whole genome shotgun (WGS) entry which is preliminary data.</text>
</comment>
<dbReference type="GO" id="GO:0016799">
    <property type="term" value="F:hydrolase activity, hydrolyzing N-glycosyl compounds"/>
    <property type="evidence" value="ECO:0007669"/>
    <property type="project" value="InterPro"/>
</dbReference>
<evidence type="ECO:0008006" key="7">
    <source>
        <dbReference type="Google" id="ProtNLM"/>
    </source>
</evidence>
<evidence type="ECO:0000256" key="2">
    <source>
        <dbReference type="ARBA" id="ARBA00022801"/>
    </source>
</evidence>
<proteinExistence type="predicted"/>
<dbReference type="AlphaFoldDB" id="A0A2M7EKC6"/>
<evidence type="ECO:0000256" key="1">
    <source>
        <dbReference type="ARBA" id="ARBA00022763"/>
    </source>
</evidence>
<sequence length="204" mass="23792">MIDPYKITVFERSDAELQEFLIFCIMVAGKTAKTIAKTCDNFLNGAEEYFPYEYPFQKIGYMILKNTLLENMKRARTGKYGLLTKSFHYLLTNPLDLRSCSVQDLEQIPGVGRKTARFFLVHSRLNQKLAVLDTHVVKWLNHIGHDQTELFPKNYLELEQIFIKEAEMRDMTVADLDLKIWSRFSSRNQLNIIIPFPNKKLYGG</sequence>
<gene>
    <name evidence="5" type="ORF">COW57_01850</name>
</gene>
<keyword evidence="2" id="KW-0378">Hydrolase</keyword>
<dbReference type="Gene3D" id="1.10.1670.10">
    <property type="entry name" value="Helix-hairpin-Helix base-excision DNA repair enzymes (C-terminal)"/>
    <property type="match status" value="1"/>
</dbReference>
<dbReference type="GO" id="GO:0003906">
    <property type="term" value="F:DNA-(apurinic or apyrimidinic site) endonuclease activity"/>
    <property type="evidence" value="ECO:0007669"/>
    <property type="project" value="InterPro"/>
</dbReference>
<accession>A0A2M7EKC6</accession>
<evidence type="ECO:0000313" key="6">
    <source>
        <dbReference type="Proteomes" id="UP000228762"/>
    </source>
</evidence>
<keyword evidence="3" id="KW-0234">DNA repair</keyword>
<protein>
    <recommendedName>
        <fullName evidence="7">HhH-GPD domain-containing protein</fullName>
    </recommendedName>
</protein>
<dbReference type="Pfam" id="PF22175">
    <property type="entry name" value="Ogg-HhH"/>
    <property type="match status" value="1"/>
</dbReference>
<evidence type="ECO:0000256" key="4">
    <source>
        <dbReference type="ARBA" id="ARBA00023295"/>
    </source>
</evidence>
<dbReference type="EMBL" id="PFEV01000086">
    <property type="protein sequence ID" value="PIV71034.1"/>
    <property type="molecule type" value="Genomic_DNA"/>
</dbReference>
<reference evidence="6" key="1">
    <citation type="submission" date="2017-09" db="EMBL/GenBank/DDBJ databases">
        <title>Depth-based differentiation of microbial function through sediment-hosted aquifers and enrichment of novel symbionts in the deep terrestrial subsurface.</title>
        <authorList>
            <person name="Probst A.J."/>
            <person name="Ladd B."/>
            <person name="Jarett J.K."/>
            <person name="Geller-Mcgrath D.E."/>
            <person name="Sieber C.M.K."/>
            <person name="Emerson J.B."/>
            <person name="Anantharaman K."/>
            <person name="Thomas B.C."/>
            <person name="Malmstrom R."/>
            <person name="Stieglmeier M."/>
            <person name="Klingl A."/>
            <person name="Woyke T."/>
            <person name="Ryan C.M."/>
            <person name="Banfield J.F."/>
        </authorList>
    </citation>
    <scope>NUCLEOTIDE SEQUENCE [LARGE SCALE GENOMIC DNA]</scope>
</reference>
<dbReference type="InterPro" id="IPR011257">
    <property type="entry name" value="DNA_glycosylase"/>
</dbReference>
<evidence type="ECO:0000313" key="5">
    <source>
        <dbReference type="EMBL" id="PIV71034.1"/>
    </source>
</evidence>
<organism evidence="5 6">
    <name type="scientific">Candidatus Roizmanbacteria bacterium CG17_big_fil_post_rev_8_21_14_2_50_39_7</name>
    <dbReference type="NCBI Taxonomy" id="1974858"/>
    <lineage>
        <taxon>Bacteria</taxon>
        <taxon>Candidatus Roizmaniibacteriota</taxon>
    </lineage>
</organism>
<dbReference type="GO" id="GO:0006281">
    <property type="term" value="P:DNA repair"/>
    <property type="evidence" value="ECO:0007669"/>
    <property type="project" value="UniProtKB-KW"/>
</dbReference>
<keyword evidence="4" id="KW-0326">Glycosidase</keyword>
<evidence type="ECO:0000256" key="3">
    <source>
        <dbReference type="ARBA" id="ARBA00023204"/>
    </source>
</evidence>
<keyword evidence="1" id="KW-0227">DNA damage</keyword>
<dbReference type="SUPFAM" id="SSF48150">
    <property type="entry name" value="DNA-glycosylase"/>
    <property type="match status" value="1"/>
</dbReference>
<dbReference type="InterPro" id="IPR023170">
    <property type="entry name" value="HhH_base_excis_C"/>
</dbReference>
<dbReference type="InterPro" id="IPR012092">
    <property type="entry name" value="DNA_glyclase/AP_lyase_Ogg"/>
</dbReference>